<evidence type="ECO:0000256" key="5">
    <source>
        <dbReference type="ARBA" id="ARBA00022741"/>
    </source>
</evidence>
<dbReference type="InterPro" id="IPR003594">
    <property type="entry name" value="HATPase_dom"/>
</dbReference>
<dbReference type="PROSITE" id="PS50109">
    <property type="entry name" value="HIS_KIN"/>
    <property type="match status" value="1"/>
</dbReference>
<name>A0ABT5KRV3_9BURK</name>
<comment type="caution">
    <text evidence="11">The sequence shown here is derived from an EMBL/GenBank/DDBJ whole genome shotgun (WGS) entry which is preliminary data.</text>
</comment>
<keyword evidence="9" id="KW-0472">Membrane</keyword>
<sequence length="450" mass="49769">MKLLISGRRGTLVVALACVAAVVFMIHSEQSYWRASTALEKMAANEELSVRTAELLKNLAYAHAGQVEFLLTQESRHLEAFGQGLALSESTVRLLELKFEQDPQVLSVLRPMDSLLAARQQALAQIEQCAGKPCRGEAVMRLRQLADGAPLNNLWASLAEMLRLEAWRIGEQRRQIGKILAIGRVGLIGLCAFSLLALLLYLHRTLKLTHQMQDSRRTLQDDRDQLKDEAAISTLMLTELTQHLLTAREDERGRLARNLHDELGALLTSAKLDAARIKSRLGGAAPEASERLSHLVNTLNASIALGRNIIEDLRPSTLSNLGLVATLEILVREFAEAKGLEAHCDLHPVELASSTEIVVFRVIQEAITNISKYAQAKQIWVQMGRDEGWIKVSVRDDGVGFDSEVTPRSAYGLLGMRLRIEAEGGRLTVQSELGKGSLIQMLLPVDPHRR</sequence>
<dbReference type="Proteomes" id="UP001219862">
    <property type="component" value="Unassembled WGS sequence"/>
</dbReference>
<evidence type="ECO:0000256" key="4">
    <source>
        <dbReference type="ARBA" id="ARBA00022679"/>
    </source>
</evidence>
<dbReference type="GO" id="GO:0016301">
    <property type="term" value="F:kinase activity"/>
    <property type="evidence" value="ECO:0007669"/>
    <property type="project" value="UniProtKB-KW"/>
</dbReference>
<feature type="transmembrane region" description="Helical" evidence="9">
    <location>
        <begin position="181"/>
        <end position="202"/>
    </location>
</feature>
<keyword evidence="6 11" id="KW-0418">Kinase</keyword>
<dbReference type="SMART" id="SM00387">
    <property type="entry name" value="HATPase_c"/>
    <property type="match status" value="1"/>
</dbReference>
<dbReference type="CDD" id="cd16917">
    <property type="entry name" value="HATPase_UhpB-NarQ-NarX-like"/>
    <property type="match status" value="1"/>
</dbReference>
<organism evidence="11 12">
    <name type="scientific">Roseateles koreensis</name>
    <dbReference type="NCBI Taxonomy" id="2987526"/>
    <lineage>
        <taxon>Bacteria</taxon>
        <taxon>Pseudomonadati</taxon>
        <taxon>Pseudomonadota</taxon>
        <taxon>Betaproteobacteria</taxon>
        <taxon>Burkholderiales</taxon>
        <taxon>Sphaerotilaceae</taxon>
        <taxon>Roseateles</taxon>
    </lineage>
</organism>
<evidence type="ECO:0000256" key="1">
    <source>
        <dbReference type="ARBA" id="ARBA00000085"/>
    </source>
</evidence>
<dbReference type="SUPFAM" id="SSF55874">
    <property type="entry name" value="ATPase domain of HSP90 chaperone/DNA topoisomerase II/histidine kinase"/>
    <property type="match status" value="1"/>
</dbReference>
<dbReference type="RefSeq" id="WP_273596290.1">
    <property type="nucleotide sequence ID" value="NZ_JAQQXS010000006.1"/>
</dbReference>
<evidence type="ECO:0000256" key="8">
    <source>
        <dbReference type="ARBA" id="ARBA00023012"/>
    </source>
</evidence>
<keyword evidence="7" id="KW-0067">ATP-binding</keyword>
<evidence type="ECO:0000313" key="12">
    <source>
        <dbReference type="Proteomes" id="UP001219862"/>
    </source>
</evidence>
<evidence type="ECO:0000256" key="6">
    <source>
        <dbReference type="ARBA" id="ARBA00022777"/>
    </source>
</evidence>
<dbReference type="InterPro" id="IPR011712">
    <property type="entry name" value="Sig_transdc_His_kin_sub3_dim/P"/>
</dbReference>
<comment type="catalytic activity">
    <reaction evidence="1">
        <text>ATP + protein L-histidine = ADP + protein N-phospho-L-histidine.</text>
        <dbReference type="EC" id="2.7.13.3"/>
    </reaction>
</comment>
<feature type="domain" description="Histidine kinase" evidence="10">
    <location>
        <begin position="254"/>
        <end position="447"/>
    </location>
</feature>
<keyword evidence="4" id="KW-0808">Transferase</keyword>
<evidence type="ECO:0000256" key="3">
    <source>
        <dbReference type="ARBA" id="ARBA00022553"/>
    </source>
</evidence>
<keyword evidence="9" id="KW-0812">Transmembrane</keyword>
<evidence type="ECO:0000256" key="2">
    <source>
        <dbReference type="ARBA" id="ARBA00012438"/>
    </source>
</evidence>
<dbReference type="Pfam" id="PF07730">
    <property type="entry name" value="HisKA_3"/>
    <property type="match status" value="1"/>
</dbReference>
<dbReference type="InterPro" id="IPR036890">
    <property type="entry name" value="HATPase_C_sf"/>
</dbReference>
<gene>
    <name evidence="11" type="ORF">PRZ01_08255</name>
</gene>
<evidence type="ECO:0000259" key="10">
    <source>
        <dbReference type="PROSITE" id="PS50109"/>
    </source>
</evidence>
<dbReference type="InterPro" id="IPR050482">
    <property type="entry name" value="Sensor_HK_TwoCompSys"/>
</dbReference>
<protein>
    <recommendedName>
        <fullName evidence="2">histidine kinase</fullName>
        <ecNumber evidence="2">2.7.13.3</ecNumber>
    </recommendedName>
</protein>
<dbReference type="PANTHER" id="PTHR24421:SF10">
    <property type="entry name" value="NITRATE_NITRITE SENSOR PROTEIN NARQ"/>
    <property type="match status" value="1"/>
</dbReference>
<dbReference type="PANTHER" id="PTHR24421">
    <property type="entry name" value="NITRATE/NITRITE SENSOR PROTEIN NARX-RELATED"/>
    <property type="match status" value="1"/>
</dbReference>
<dbReference type="Gene3D" id="3.30.565.10">
    <property type="entry name" value="Histidine kinase-like ATPase, C-terminal domain"/>
    <property type="match status" value="1"/>
</dbReference>
<dbReference type="Pfam" id="PF02518">
    <property type="entry name" value="HATPase_c"/>
    <property type="match status" value="1"/>
</dbReference>
<reference evidence="11 12" key="1">
    <citation type="submission" date="2022-10" db="EMBL/GenBank/DDBJ databases">
        <title>paucibacter sp. hw8 Genome sequencing.</title>
        <authorList>
            <person name="Park S."/>
        </authorList>
    </citation>
    <scope>NUCLEOTIDE SEQUENCE [LARGE SCALE GENOMIC DNA]</scope>
    <source>
        <strain evidence="12">hw8</strain>
    </source>
</reference>
<proteinExistence type="predicted"/>
<evidence type="ECO:0000313" key="11">
    <source>
        <dbReference type="EMBL" id="MDC8785180.1"/>
    </source>
</evidence>
<keyword evidence="3" id="KW-0597">Phosphoprotein</keyword>
<accession>A0ABT5KRV3</accession>
<dbReference type="EMBL" id="JAQQXS010000006">
    <property type="protein sequence ID" value="MDC8785180.1"/>
    <property type="molecule type" value="Genomic_DNA"/>
</dbReference>
<keyword evidence="9" id="KW-1133">Transmembrane helix</keyword>
<evidence type="ECO:0000256" key="7">
    <source>
        <dbReference type="ARBA" id="ARBA00022840"/>
    </source>
</evidence>
<keyword evidence="8" id="KW-0902">Two-component regulatory system</keyword>
<dbReference type="Gene3D" id="1.20.5.1930">
    <property type="match status" value="1"/>
</dbReference>
<dbReference type="EC" id="2.7.13.3" evidence="2"/>
<keyword evidence="12" id="KW-1185">Reference proteome</keyword>
<evidence type="ECO:0000256" key="9">
    <source>
        <dbReference type="SAM" id="Phobius"/>
    </source>
</evidence>
<keyword evidence="5" id="KW-0547">Nucleotide-binding</keyword>
<dbReference type="InterPro" id="IPR005467">
    <property type="entry name" value="His_kinase_dom"/>
</dbReference>